<dbReference type="SUPFAM" id="SSF158472">
    <property type="entry name" value="HAMP domain-like"/>
    <property type="match status" value="1"/>
</dbReference>
<dbReference type="InterPro" id="IPR003660">
    <property type="entry name" value="HAMP_dom"/>
</dbReference>
<evidence type="ECO:0000313" key="12">
    <source>
        <dbReference type="Proteomes" id="UP000568106"/>
    </source>
</evidence>
<feature type="domain" description="HAMP" evidence="10">
    <location>
        <begin position="372"/>
        <end position="424"/>
    </location>
</feature>
<dbReference type="InterPro" id="IPR003661">
    <property type="entry name" value="HisK_dim/P_dom"/>
</dbReference>
<dbReference type="EMBL" id="JACHDY010000006">
    <property type="protein sequence ID" value="MBB5318963.1"/>
    <property type="molecule type" value="Genomic_DNA"/>
</dbReference>
<dbReference type="Gene3D" id="3.30.450.20">
    <property type="entry name" value="PAS domain"/>
    <property type="match status" value="1"/>
</dbReference>
<comment type="catalytic activity">
    <reaction evidence="1">
        <text>ATP + protein L-histidine = ADP + protein N-phospho-L-histidine.</text>
        <dbReference type="EC" id="2.7.13.3"/>
    </reaction>
</comment>
<dbReference type="Pfam" id="PF02518">
    <property type="entry name" value="HATPase_c"/>
    <property type="match status" value="1"/>
</dbReference>
<dbReference type="PIRSF" id="PIRSF037532">
    <property type="entry name" value="STHK_NtrY"/>
    <property type="match status" value="1"/>
</dbReference>
<dbReference type="GO" id="GO:0000155">
    <property type="term" value="F:phosphorelay sensor kinase activity"/>
    <property type="evidence" value="ECO:0007669"/>
    <property type="project" value="InterPro"/>
</dbReference>
<dbReference type="Gene3D" id="6.10.340.10">
    <property type="match status" value="1"/>
</dbReference>
<dbReference type="SUPFAM" id="SSF47384">
    <property type="entry name" value="Homodimeric domain of signal transducing histidine kinase"/>
    <property type="match status" value="1"/>
</dbReference>
<dbReference type="InterPro" id="IPR005467">
    <property type="entry name" value="His_kinase_dom"/>
</dbReference>
<evidence type="ECO:0000256" key="6">
    <source>
        <dbReference type="ARBA" id="ARBA00022777"/>
    </source>
</evidence>
<dbReference type="InterPro" id="IPR036097">
    <property type="entry name" value="HisK_dim/P_sf"/>
</dbReference>
<comment type="subcellular location">
    <subcellularLocation>
        <location evidence="2">Membrane</location>
    </subcellularLocation>
</comment>
<dbReference type="PANTHER" id="PTHR43065:SF42">
    <property type="entry name" value="TWO-COMPONENT SENSOR PPRA"/>
    <property type="match status" value="1"/>
</dbReference>
<sequence>MGTTANRRKIWIVALGACLLILFVALATLNAFNTQLPKPASTQQTVIFTGLSIVAFLLFVTVLLMLVRNVLKLYADQRSRVMGTRLRTRMLWGAVLVSLVPIASMFAFSYQLMNRAVDRWFTQPVTDMREDSNNMALELAHYTTANARAEADSIAASLPAAPVVAPVAKAAGGGSEAASGRGSGRRSNHGSLPGSAQAVAPAASRNREAIHEVLRQHEITLQNGFAIVYREGRVVASFHMPQGTGATAKVKVWLPDQVAADMDKSSAQAPADPVDAAILAAAQRMDQPVFSLGATDYALGATTLKQGETVVVGLPMPFGMAATMTNLRKAADAYWVLYSERRQIRDLYMLLLLMMTSLALFASCWLALHLSKQVTKPVEALADAMEAIAQGDYGHRVQESATEELGELVRSFNHMAADLEGSRRAVEESTVQLSAANTALEARRGELETMLETIPNGVATLDTDRRIILANRALSEMMDPGGQRPFYGLVMEEVFPPEVSEVLDRLIKRSHRMGSASSEIEIPGFPQSSDDRFGGTMNLLATVALLEMPAATERMRREHQGYVIVLENATELLRAQKQSAWKEVARRVAHEIKNPLTPISLSAEQIRRHIDRLARAVAEATPASAPEPPSIAVIRRCSEVITSSVESMRSLVDQFAALAEFPTARPKPADLNTIVENSLALFAGRMQTVRVVRKMSPDLPLVMADPEALKRALGNLIDNAAEAMQQSLYRELQISTCLLENGMVELAIADSGSGLTDDMRERLFLPYFSTKQRGTGLGLAIAAKIIQEHQGTIRAEKNEPAGARFIIELRPALSPDSDPEAPAALSAFATPQNGHQPTVEVESVADTPVHSNTKAEDDFASTLPRGPQ</sequence>
<evidence type="ECO:0000256" key="1">
    <source>
        <dbReference type="ARBA" id="ARBA00000085"/>
    </source>
</evidence>
<dbReference type="AlphaFoldDB" id="A0A7W8IKX7"/>
<dbReference type="InterPro" id="IPR003594">
    <property type="entry name" value="HATPase_dom"/>
</dbReference>
<keyword evidence="6" id="KW-0418">Kinase</keyword>
<dbReference type="PRINTS" id="PR00344">
    <property type="entry name" value="BCTRLSENSOR"/>
</dbReference>
<dbReference type="SMART" id="SM00304">
    <property type="entry name" value="HAMP"/>
    <property type="match status" value="1"/>
</dbReference>
<reference evidence="11" key="1">
    <citation type="submission" date="2020-08" db="EMBL/GenBank/DDBJ databases">
        <title>Genomic Encyclopedia of Type Strains, Phase IV (KMG-V): Genome sequencing to study the core and pangenomes of soil and plant-associated prokaryotes.</title>
        <authorList>
            <person name="Whitman W."/>
        </authorList>
    </citation>
    <scope>NUCLEOTIDE SEQUENCE [LARGE SCALE GENOMIC DNA]</scope>
    <source>
        <strain evidence="11">M8UP27</strain>
    </source>
</reference>
<dbReference type="GO" id="GO:0005524">
    <property type="term" value="F:ATP binding"/>
    <property type="evidence" value="ECO:0007669"/>
    <property type="project" value="UniProtKB-KW"/>
</dbReference>
<dbReference type="InterPro" id="IPR000014">
    <property type="entry name" value="PAS"/>
</dbReference>
<evidence type="ECO:0000256" key="4">
    <source>
        <dbReference type="ARBA" id="ARBA00022553"/>
    </source>
</evidence>
<dbReference type="GO" id="GO:0016020">
    <property type="term" value="C:membrane"/>
    <property type="evidence" value="ECO:0007669"/>
    <property type="project" value="UniProtKB-SubCell"/>
</dbReference>
<feature type="transmembrane region" description="Helical" evidence="8">
    <location>
        <begin position="47"/>
        <end position="71"/>
    </location>
</feature>
<accession>A0A7W8IKX7</accession>
<dbReference type="InterPro" id="IPR004358">
    <property type="entry name" value="Sig_transdc_His_kin-like_C"/>
</dbReference>
<evidence type="ECO:0000313" key="11">
    <source>
        <dbReference type="EMBL" id="MBB5318963.1"/>
    </source>
</evidence>
<keyword evidence="4" id="KW-0597">Phosphoprotein</keyword>
<dbReference type="PROSITE" id="PS50885">
    <property type="entry name" value="HAMP"/>
    <property type="match status" value="1"/>
</dbReference>
<dbReference type="Pfam" id="PF13188">
    <property type="entry name" value="PAS_8"/>
    <property type="match status" value="1"/>
</dbReference>
<feature type="domain" description="Histidine kinase" evidence="9">
    <location>
        <begin position="587"/>
        <end position="813"/>
    </location>
</feature>
<dbReference type="PROSITE" id="PS50109">
    <property type="entry name" value="HIS_KIN"/>
    <property type="match status" value="1"/>
</dbReference>
<feature type="transmembrane region" description="Helical" evidence="8">
    <location>
        <begin position="347"/>
        <end position="368"/>
    </location>
</feature>
<feature type="transmembrane region" description="Helical" evidence="8">
    <location>
        <begin position="91"/>
        <end position="113"/>
    </location>
</feature>
<dbReference type="InterPro" id="IPR035965">
    <property type="entry name" value="PAS-like_dom_sf"/>
</dbReference>
<dbReference type="CDD" id="cd00075">
    <property type="entry name" value="HATPase"/>
    <property type="match status" value="1"/>
</dbReference>
<proteinExistence type="predicted"/>
<dbReference type="Pfam" id="PF00512">
    <property type="entry name" value="HisKA"/>
    <property type="match status" value="1"/>
</dbReference>
<feature type="region of interest" description="Disordered" evidence="7">
    <location>
        <begin position="829"/>
        <end position="868"/>
    </location>
</feature>
<evidence type="ECO:0000256" key="8">
    <source>
        <dbReference type="SAM" id="Phobius"/>
    </source>
</evidence>
<gene>
    <name evidence="11" type="ORF">HDF09_003662</name>
</gene>
<evidence type="ECO:0000256" key="7">
    <source>
        <dbReference type="SAM" id="MobiDB-lite"/>
    </source>
</evidence>
<keyword evidence="5" id="KW-0808">Transferase</keyword>
<evidence type="ECO:0000259" key="10">
    <source>
        <dbReference type="PROSITE" id="PS50885"/>
    </source>
</evidence>
<evidence type="ECO:0000256" key="2">
    <source>
        <dbReference type="ARBA" id="ARBA00004370"/>
    </source>
</evidence>
<dbReference type="PANTHER" id="PTHR43065">
    <property type="entry name" value="SENSOR HISTIDINE KINASE"/>
    <property type="match status" value="1"/>
</dbReference>
<dbReference type="CDD" id="cd00082">
    <property type="entry name" value="HisKA"/>
    <property type="match status" value="1"/>
</dbReference>
<organism evidence="11 12">
    <name type="scientific">Tunturiibacter empetritectus</name>
    <dbReference type="NCBI Taxonomy" id="3069691"/>
    <lineage>
        <taxon>Bacteria</taxon>
        <taxon>Pseudomonadati</taxon>
        <taxon>Acidobacteriota</taxon>
        <taxon>Terriglobia</taxon>
        <taxon>Terriglobales</taxon>
        <taxon>Acidobacteriaceae</taxon>
        <taxon>Tunturiibacter</taxon>
    </lineage>
</organism>
<dbReference type="SUPFAM" id="SSF55785">
    <property type="entry name" value="PYP-like sensor domain (PAS domain)"/>
    <property type="match status" value="1"/>
</dbReference>
<evidence type="ECO:0000259" key="9">
    <source>
        <dbReference type="PROSITE" id="PS50109"/>
    </source>
</evidence>
<evidence type="ECO:0000256" key="5">
    <source>
        <dbReference type="ARBA" id="ARBA00022679"/>
    </source>
</evidence>
<dbReference type="Gene3D" id="3.30.565.10">
    <property type="entry name" value="Histidine kinase-like ATPase, C-terminal domain"/>
    <property type="match status" value="1"/>
</dbReference>
<protein>
    <recommendedName>
        <fullName evidence="3">histidine kinase</fullName>
        <ecNumber evidence="3">2.7.13.3</ecNumber>
    </recommendedName>
</protein>
<keyword evidence="12" id="KW-1185">Reference proteome</keyword>
<keyword evidence="8" id="KW-0812">Transmembrane</keyword>
<dbReference type="Gene3D" id="1.10.287.130">
    <property type="match status" value="1"/>
</dbReference>
<keyword evidence="8" id="KW-0472">Membrane</keyword>
<feature type="region of interest" description="Disordered" evidence="7">
    <location>
        <begin position="172"/>
        <end position="204"/>
    </location>
</feature>
<dbReference type="Pfam" id="PF00672">
    <property type="entry name" value="HAMP"/>
    <property type="match status" value="1"/>
</dbReference>
<dbReference type="CDD" id="cd06225">
    <property type="entry name" value="HAMP"/>
    <property type="match status" value="1"/>
</dbReference>
<dbReference type="Proteomes" id="UP000568106">
    <property type="component" value="Unassembled WGS sequence"/>
</dbReference>
<comment type="caution">
    <text evidence="11">The sequence shown here is derived from an EMBL/GenBank/DDBJ whole genome shotgun (WGS) entry which is preliminary data.</text>
</comment>
<dbReference type="EC" id="2.7.13.3" evidence="3"/>
<dbReference type="SMART" id="SM00091">
    <property type="entry name" value="PAS"/>
    <property type="match status" value="1"/>
</dbReference>
<dbReference type="SMART" id="SM00388">
    <property type="entry name" value="HisKA"/>
    <property type="match status" value="1"/>
</dbReference>
<evidence type="ECO:0000256" key="3">
    <source>
        <dbReference type="ARBA" id="ARBA00012438"/>
    </source>
</evidence>
<dbReference type="SUPFAM" id="SSF55874">
    <property type="entry name" value="ATPase domain of HSP90 chaperone/DNA topoisomerase II/histidine kinase"/>
    <property type="match status" value="1"/>
</dbReference>
<dbReference type="InterPro" id="IPR017232">
    <property type="entry name" value="NtrY"/>
</dbReference>
<dbReference type="InterPro" id="IPR036890">
    <property type="entry name" value="HATPase_C_sf"/>
</dbReference>
<name>A0A7W8IKX7_9BACT</name>
<keyword evidence="8" id="KW-1133">Transmembrane helix</keyword>
<dbReference type="SMART" id="SM00387">
    <property type="entry name" value="HATPase_c"/>
    <property type="match status" value="1"/>
</dbReference>